<dbReference type="PROSITE" id="PS50026">
    <property type="entry name" value="EGF_3"/>
    <property type="match status" value="1"/>
</dbReference>
<comment type="subcellular location">
    <subcellularLocation>
        <location evidence="1">Membrane</location>
    </subcellularLocation>
</comment>
<comment type="caution">
    <text evidence="14">The sequence shown here is derived from an EMBL/GenBank/DDBJ whole genome shotgun (WGS) entry which is preliminary data.</text>
</comment>
<dbReference type="InterPro" id="IPR002859">
    <property type="entry name" value="PKD/REJ-like"/>
</dbReference>
<evidence type="ECO:0008006" key="16">
    <source>
        <dbReference type="Google" id="ProtNLM"/>
    </source>
</evidence>
<keyword evidence="7" id="KW-1133">Transmembrane helix</keyword>
<reference evidence="14" key="1">
    <citation type="submission" date="2023-01" db="EMBL/GenBank/DDBJ databases">
        <title>Genome assembly of the deep-sea coral Lophelia pertusa.</title>
        <authorList>
            <person name="Herrera S."/>
            <person name="Cordes E."/>
        </authorList>
    </citation>
    <scope>NUCLEOTIDE SEQUENCE</scope>
    <source>
        <strain evidence="14">USNM1676648</strain>
        <tissue evidence="14">Polyp</tissue>
    </source>
</reference>
<proteinExistence type="inferred from homology"/>
<dbReference type="PANTHER" id="PTHR46730:SF1">
    <property type="entry name" value="PLAT DOMAIN-CONTAINING PROTEIN"/>
    <property type="match status" value="1"/>
</dbReference>
<evidence type="ECO:0000256" key="6">
    <source>
        <dbReference type="ARBA" id="ARBA00022737"/>
    </source>
</evidence>
<dbReference type="PROSITE" id="PS00022">
    <property type="entry name" value="EGF_1"/>
    <property type="match status" value="1"/>
</dbReference>
<dbReference type="InterPro" id="IPR009030">
    <property type="entry name" value="Growth_fac_rcpt_cys_sf"/>
</dbReference>
<dbReference type="OrthoDB" id="10043005at2759"/>
<comment type="similarity">
    <text evidence="2">Belongs to the polycystin family.</text>
</comment>
<evidence type="ECO:0000256" key="9">
    <source>
        <dbReference type="ARBA" id="ARBA00023157"/>
    </source>
</evidence>
<dbReference type="GO" id="GO:0005261">
    <property type="term" value="F:monoatomic cation channel activity"/>
    <property type="evidence" value="ECO:0007669"/>
    <property type="project" value="TreeGrafter"/>
</dbReference>
<dbReference type="GO" id="GO:0006816">
    <property type="term" value="P:calcium ion transport"/>
    <property type="evidence" value="ECO:0007669"/>
    <property type="project" value="TreeGrafter"/>
</dbReference>
<protein>
    <recommendedName>
        <fullName evidence="16">EGF-like domain-containing protein</fullName>
    </recommendedName>
</protein>
<dbReference type="FunFam" id="2.10.25.10:FF:000038">
    <property type="entry name" value="Fibrillin 2"/>
    <property type="match status" value="1"/>
</dbReference>
<dbReference type="Gene3D" id="2.10.25.10">
    <property type="entry name" value="Laminin"/>
    <property type="match status" value="1"/>
</dbReference>
<dbReference type="InterPro" id="IPR001881">
    <property type="entry name" value="EGF-like_Ca-bd_dom"/>
</dbReference>
<feature type="signal peptide" evidence="11">
    <location>
        <begin position="1"/>
        <end position="33"/>
    </location>
</feature>
<keyword evidence="8" id="KW-0472">Membrane</keyword>
<dbReference type="SUPFAM" id="SSF57184">
    <property type="entry name" value="Growth factor receptor domain"/>
    <property type="match status" value="1"/>
</dbReference>
<dbReference type="Pfam" id="PF23283">
    <property type="entry name" value="D8C_UMOD"/>
    <property type="match status" value="1"/>
</dbReference>
<keyword evidence="4" id="KW-0812">Transmembrane</keyword>
<keyword evidence="9" id="KW-1015">Disulfide bond</keyword>
<evidence type="ECO:0000256" key="11">
    <source>
        <dbReference type="SAM" id="SignalP"/>
    </source>
</evidence>
<evidence type="ECO:0000256" key="7">
    <source>
        <dbReference type="ARBA" id="ARBA00022989"/>
    </source>
</evidence>
<evidence type="ECO:0000313" key="15">
    <source>
        <dbReference type="Proteomes" id="UP001163046"/>
    </source>
</evidence>
<dbReference type="PROSITE" id="PS51111">
    <property type="entry name" value="REJ"/>
    <property type="match status" value="1"/>
</dbReference>
<sequence length="535" mass="58560">MDMRANSLSFKKAFVWLFIQGLVVITQKGVAYGDPPAECRSYVSLNESNRYWIYDDSNTYCDKPIITSNQWYRFTGKAGTMMASYCIPQSTCNTQMVGWVSGNHPTVAYELVSGTVCMHGGSTCCHTRYPVDIRNCSGHYVYKLQQPSGCNQRYCGVNDENDACTASSGSSECTCPTGYSGTPCKASAILYQKHGIPVFSSLFQAFYIDECASNTTHNCHPDAECTNTPEGSFTCTCKSGYTGDGRQCVGDFFVAIRNISRDKYRATLVKRSAKSVQEAIIGGLPDDVSVLESMLEWRIVSEMELASSESVEGALVSQGTAEWSINRRSIPAGIYQVIFNASFMVGDPEFPQTLKAFDYGFIEVIRAPVRAIIDGGSSVHWGPKEIVTADGSLSYDVDIGPGNHSGLNFTWSCLDSNASMSSDCFGSFVAGGNSISTTINPGLLEVGKTYVLRLTVFKDERNASAEMSFEIAVGEIPQVTLRCFVDCGAIVSSSNKLRVTSECPNSPCIGSVYEWRLKRLLNDKSKHVGRYTYFT</sequence>
<dbReference type="SMART" id="SM00179">
    <property type="entry name" value="EGF_CA"/>
    <property type="match status" value="1"/>
</dbReference>
<dbReference type="InterPro" id="IPR057774">
    <property type="entry name" value="D8C_UMOD/GP2/OIT3-like"/>
</dbReference>
<evidence type="ECO:0000259" key="12">
    <source>
        <dbReference type="PROSITE" id="PS50026"/>
    </source>
</evidence>
<evidence type="ECO:0000256" key="10">
    <source>
        <dbReference type="PROSITE-ProRule" id="PRU00076"/>
    </source>
</evidence>
<dbReference type="SMART" id="SM00181">
    <property type="entry name" value="EGF"/>
    <property type="match status" value="1"/>
</dbReference>
<keyword evidence="3 10" id="KW-0245">EGF-like domain</keyword>
<dbReference type="SUPFAM" id="SSF57196">
    <property type="entry name" value="EGF/Laminin"/>
    <property type="match status" value="1"/>
</dbReference>
<evidence type="ECO:0000256" key="5">
    <source>
        <dbReference type="ARBA" id="ARBA00022729"/>
    </source>
</evidence>
<dbReference type="Proteomes" id="UP001163046">
    <property type="component" value="Unassembled WGS sequence"/>
</dbReference>
<comment type="caution">
    <text evidence="10">Lacks conserved residue(s) required for the propagation of feature annotation.</text>
</comment>
<evidence type="ECO:0000313" key="14">
    <source>
        <dbReference type="EMBL" id="KAJ7330788.1"/>
    </source>
</evidence>
<keyword evidence="5 11" id="KW-0732">Signal</keyword>
<organism evidence="14 15">
    <name type="scientific">Desmophyllum pertusum</name>
    <dbReference type="NCBI Taxonomy" id="174260"/>
    <lineage>
        <taxon>Eukaryota</taxon>
        <taxon>Metazoa</taxon>
        <taxon>Cnidaria</taxon>
        <taxon>Anthozoa</taxon>
        <taxon>Hexacorallia</taxon>
        <taxon>Scleractinia</taxon>
        <taxon>Caryophylliina</taxon>
        <taxon>Caryophylliidae</taxon>
        <taxon>Desmophyllum</taxon>
    </lineage>
</organism>
<evidence type="ECO:0000259" key="13">
    <source>
        <dbReference type="PROSITE" id="PS51111"/>
    </source>
</evidence>
<gene>
    <name evidence="14" type="ORF">OS493_021720</name>
</gene>
<dbReference type="EMBL" id="MU827791">
    <property type="protein sequence ID" value="KAJ7330788.1"/>
    <property type="molecule type" value="Genomic_DNA"/>
</dbReference>
<dbReference type="InterPro" id="IPR024731">
    <property type="entry name" value="NELL2-like_EGF"/>
</dbReference>
<dbReference type="PROSITE" id="PS01186">
    <property type="entry name" value="EGF_2"/>
    <property type="match status" value="2"/>
</dbReference>
<evidence type="ECO:0000256" key="3">
    <source>
        <dbReference type="ARBA" id="ARBA00022536"/>
    </source>
</evidence>
<keyword evidence="15" id="KW-1185">Reference proteome</keyword>
<dbReference type="PANTHER" id="PTHR46730">
    <property type="entry name" value="POLYCYSTIN-1"/>
    <property type="match status" value="1"/>
</dbReference>
<feature type="domain" description="REJ" evidence="13">
    <location>
        <begin position="252"/>
        <end position="535"/>
    </location>
</feature>
<dbReference type="GO" id="GO:0005509">
    <property type="term" value="F:calcium ion binding"/>
    <property type="evidence" value="ECO:0007669"/>
    <property type="project" value="InterPro"/>
</dbReference>
<feature type="domain" description="EGF-like" evidence="12">
    <location>
        <begin position="207"/>
        <end position="249"/>
    </location>
</feature>
<dbReference type="Pfam" id="PF12947">
    <property type="entry name" value="EGF_3"/>
    <property type="match status" value="1"/>
</dbReference>
<evidence type="ECO:0000256" key="8">
    <source>
        <dbReference type="ARBA" id="ARBA00023136"/>
    </source>
</evidence>
<keyword evidence="6" id="KW-0677">Repeat</keyword>
<dbReference type="InterPro" id="IPR014010">
    <property type="entry name" value="REJ_dom"/>
</dbReference>
<evidence type="ECO:0000256" key="1">
    <source>
        <dbReference type="ARBA" id="ARBA00004370"/>
    </source>
</evidence>
<evidence type="ECO:0000256" key="2">
    <source>
        <dbReference type="ARBA" id="ARBA00007200"/>
    </source>
</evidence>
<dbReference type="GO" id="GO:0005886">
    <property type="term" value="C:plasma membrane"/>
    <property type="evidence" value="ECO:0007669"/>
    <property type="project" value="TreeGrafter"/>
</dbReference>
<feature type="chain" id="PRO_5040752283" description="EGF-like domain-containing protein" evidence="11">
    <location>
        <begin position="34"/>
        <end position="535"/>
    </location>
</feature>
<name>A0A9X0CG57_9CNID</name>
<dbReference type="AlphaFoldDB" id="A0A9X0CG57"/>
<dbReference type="CDD" id="cd00054">
    <property type="entry name" value="EGF_CA"/>
    <property type="match status" value="1"/>
</dbReference>
<dbReference type="InterPro" id="IPR000742">
    <property type="entry name" value="EGF"/>
</dbReference>
<accession>A0A9X0CG57</accession>
<evidence type="ECO:0000256" key="4">
    <source>
        <dbReference type="ARBA" id="ARBA00022692"/>
    </source>
</evidence>
<dbReference type="Pfam" id="PF02010">
    <property type="entry name" value="REJ"/>
    <property type="match status" value="1"/>
</dbReference>